<evidence type="ECO:0000313" key="7">
    <source>
        <dbReference type="EMBL" id="MDN0075903.1"/>
    </source>
</evidence>
<organism evidence="7 8">
    <name type="scientific">Crenobacter oryzisoli</name>
    <dbReference type="NCBI Taxonomy" id="3056844"/>
    <lineage>
        <taxon>Bacteria</taxon>
        <taxon>Pseudomonadati</taxon>
        <taxon>Pseudomonadota</taxon>
        <taxon>Betaproteobacteria</taxon>
        <taxon>Neisseriales</taxon>
        <taxon>Neisseriaceae</taxon>
        <taxon>Crenobacter</taxon>
    </lineage>
</organism>
<dbReference type="Gene3D" id="1.20.1250.20">
    <property type="entry name" value="MFS general substrate transporter like domains"/>
    <property type="match status" value="1"/>
</dbReference>
<feature type="transmembrane region" description="Helical" evidence="5">
    <location>
        <begin position="359"/>
        <end position="381"/>
    </location>
</feature>
<name>A0ABT7XQ29_9NEIS</name>
<comment type="caution">
    <text evidence="7">The sequence shown here is derived from an EMBL/GenBank/DDBJ whole genome shotgun (WGS) entry which is preliminary data.</text>
</comment>
<keyword evidence="8" id="KW-1185">Reference proteome</keyword>
<dbReference type="InterPro" id="IPR011701">
    <property type="entry name" value="MFS"/>
</dbReference>
<dbReference type="PANTHER" id="PTHR23501:SF197">
    <property type="entry name" value="COMD"/>
    <property type="match status" value="1"/>
</dbReference>
<feature type="domain" description="Major facilitator superfamily (MFS) profile" evidence="6">
    <location>
        <begin position="13"/>
        <end position="450"/>
    </location>
</feature>
<feature type="transmembrane region" description="Helical" evidence="5">
    <location>
        <begin position="479"/>
        <end position="503"/>
    </location>
</feature>
<dbReference type="SUPFAM" id="SSF103473">
    <property type="entry name" value="MFS general substrate transporter"/>
    <property type="match status" value="1"/>
</dbReference>
<feature type="transmembrane region" description="Helical" evidence="5">
    <location>
        <begin position="78"/>
        <end position="97"/>
    </location>
</feature>
<dbReference type="Proteomes" id="UP001168540">
    <property type="component" value="Unassembled WGS sequence"/>
</dbReference>
<accession>A0ABT7XQ29</accession>
<keyword evidence="2 5" id="KW-0812">Transmembrane</keyword>
<feature type="transmembrane region" description="Helical" evidence="5">
    <location>
        <begin position="168"/>
        <end position="187"/>
    </location>
</feature>
<feature type="transmembrane region" description="Helical" evidence="5">
    <location>
        <begin position="47"/>
        <end position="66"/>
    </location>
</feature>
<reference evidence="7" key="1">
    <citation type="submission" date="2023-06" db="EMBL/GenBank/DDBJ databases">
        <authorList>
            <person name="Zhang S."/>
        </authorList>
    </citation>
    <scope>NUCLEOTIDE SEQUENCE</scope>
    <source>
        <strain evidence="7">SG2303</strain>
    </source>
</reference>
<feature type="transmembrane region" description="Helical" evidence="5">
    <location>
        <begin position="229"/>
        <end position="246"/>
    </location>
</feature>
<evidence type="ECO:0000256" key="1">
    <source>
        <dbReference type="ARBA" id="ARBA00004141"/>
    </source>
</evidence>
<evidence type="ECO:0000256" key="4">
    <source>
        <dbReference type="ARBA" id="ARBA00023136"/>
    </source>
</evidence>
<dbReference type="EMBL" id="JAUEDK010000023">
    <property type="protein sequence ID" value="MDN0075903.1"/>
    <property type="molecule type" value="Genomic_DNA"/>
</dbReference>
<dbReference type="PANTHER" id="PTHR23501">
    <property type="entry name" value="MAJOR FACILITATOR SUPERFAMILY"/>
    <property type="match status" value="1"/>
</dbReference>
<dbReference type="RefSeq" id="WP_289830547.1">
    <property type="nucleotide sequence ID" value="NZ_JAUEDK010000023.1"/>
</dbReference>
<dbReference type="PROSITE" id="PS50850">
    <property type="entry name" value="MFS"/>
    <property type="match status" value="1"/>
</dbReference>
<feature type="transmembrane region" description="Helical" evidence="5">
    <location>
        <begin position="334"/>
        <end position="353"/>
    </location>
</feature>
<gene>
    <name evidence="7" type="ORF">QU481_13505</name>
</gene>
<dbReference type="InterPro" id="IPR020846">
    <property type="entry name" value="MFS_dom"/>
</dbReference>
<keyword evidence="3 5" id="KW-1133">Transmembrane helix</keyword>
<evidence type="ECO:0000256" key="3">
    <source>
        <dbReference type="ARBA" id="ARBA00022989"/>
    </source>
</evidence>
<feature type="transmembrane region" description="Helical" evidence="5">
    <location>
        <begin position="303"/>
        <end position="322"/>
    </location>
</feature>
<feature type="transmembrane region" description="Helical" evidence="5">
    <location>
        <begin position="267"/>
        <end position="291"/>
    </location>
</feature>
<evidence type="ECO:0000256" key="2">
    <source>
        <dbReference type="ARBA" id="ARBA00022692"/>
    </source>
</evidence>
<protein>
    <submittedName>
        <fullName evidence="7">MFS transporter</fullName>
    </submittedName>
</protein>
<keyword evidence="4 5" id="KW-0472">Membrane</keyword>
<sequence>MAPPRSRFESLAAMIGICLVLMLIALDQTVVGTALPRVVAELQGFALYPWVASAYLMTNAVTIPIAGRLGDLYGRKPFVLVSIIVFTLASALCGMSQSMLQLVLARALQGLGGGMLAGAAFAAVSDLFPDPMQRVRWQAMLSAAFGIATTVGPALGGWLTEHLGWRSVFYVNLPIGLLAFPVVWRFLPRVVHHQGDRRIDWLGALLLTVAVVTLLVTTEQGERLGFANPLFWGLVALSLGLGWLFIRHQHRSAAPIIPAHLFDNRTVRQLCALGALTGLVMFVLVFYAPLLLQGGFHLSPKEAGLLVTPLLVSITVGSIINGRLLPKLPHPEKLISWGLIGLAVGAALLATLSHETSHALMAVMFGLCGLSLGFQLPNLTLQIQAAVEKRDTGIASALIQTTRTLGSMVGASVAGLVVNLQYGRTVAAALAEGKVGDAAVHRLFATPQLLVRQQDLDSLARFGQQLHFDAAALVEQGRLGLVGGIHQAFAGCVLVTLLSFVIARRLPPFVPRGAARGR</sequence>
<evidence type="ECO:0000256" key="5">
    <source>
        <dbReference type="SAM" id="Phobius"/>
    </source>
</evidence>
<dbReference type="InterPro" id="IPR036259">
    <property type="entry name" value="MFS_trans_sf"/>
</dbReference>
<comment type="subcellular location">
    <subcellularLocation>
        <location evidence="1">Membrane</location>
        <topology evidence="1">Multi-pass membrane protein</topology>
    </subcellularLocation>
</comment>
<feature type="transmembrane region" description="Helical" evidence="5">
    <location>
        <begin position="103"/>
        <end position="125"/>
    </location>
</feature>
<feature type="transmembrane region" description="Helical" evidence="5">
    <location>
        <begin position="137"/>
        <end position="156"/>
    </location>
</feature>
<dbReference type="Pfam" id="PF07690">
    <property type="entry name" value="MFS_1"/>
    <property type="match status" value="1"/>
</dbReference>
<evidence type="ECO:0000313" key="8">
    <source>
        <dbReference type="Proteomes" id="UP001168540"/>
    </source>
</evidence>
<evidence type="ECO:0000259" key="6">
    <source>
        <dbReference type="PROSITE" id="PS50850"/>
    </source>
</evidence>
<proteinExistence type="predicted"/>
<feature type="transmembrane region" description="Helical" evidence="5">
    <location>
        <begin position="199"/>
        <end position="217"/>
    </location>
</feature>
<feature type="transmembrane region" description="Helical" evidence="5">
    <location>
        <begin position="12"/>
        <end position="35"/>
    </location>
</feature>
<dbReference type="Gene3D" id="1.20.1720.10">
    <property type="entry name" value="Multidrug resistance protein D"/>
    <property type="match status" value="1"/>
</dbReference>